<accession>A0A0A9AH04</accession>
<name>A0A0A9AH04_ARUDO</name>
<organism evidence="2">
    <name type="scientific">Arundo donax</name>
    <name type="common">Giant reed</name>
    <name type="synonym">Donax arundinaceus</name>
    <dbReference type="NCBI Taxonomy" id="35708"/>
    <lineage>
        <taxon>Eukaryota</taxon>
        <taxon>Viridiplantae</taxon>
        <taxon>Streptophyta</taxon>
        <taxon>Embryophyta</taxon>
        <taxon>Tracheophyta</taxon>
        <taxon>Spermatophyta</taxon>
        <taxon>Magnoliopsida</taxon>
        <taxon>Liliopsida</taxon>
        <taxon>Poales</taxon>
        <taxon>Poaceae</taxon>
        <taxon>PACMAD clade</taxon>
        <taxon>Arundinoideae</taxon>
        <taxon>Arundineae</taxon>
        <taxon>Arundo</taxon>
    </lineage>
</organism>
<protein>
    <submittedName>
        <fullName evidence="2">Uncharacterized protein</fullName>
    </submittedName>
</protein>
<proteinExistence type="predicted"/>
<feature type="compositionally biased region" description="Polar residues" evidence="1">
    <location>
        <begin position="1"/>
        <end position="15"/>
    </location>
</feature>
<evidence type="ECO:0000256" key="1">
    <source>
        <dbReference type="SAM" id="MobiDB-lite"/>
    </source>
</evidence>
<reference evidence="2" key="1">
    <citation type="submission" date="2014-09" db="EMBL/GenBank/DDBJ databases">
        <authorList>
            <person name="Magalhaes I.L.F."/>
            <person name="Oliveira U."/>
            <person name="Santos F.R."/>
            <person name="Vidigal T.H.D.A."/>
            <person name="Brescovit A.D."/>
            <person name="Santos A.J."/>
        </authorList>
    </citation>
    <scope>NUCLEOTIDE SEQUENCE</scope>
    <source>
        <tissue evidence="2">Shoot tissue taken approximately 20 cm above the soil surface</tissue>
    </source>
</reference>
<feature type="region of interest" description="Disordered" evidence="1">
    <location>
        <begin position="1"/>
        <end position="39"/>
    </location>
</feature>
<sequence>MSSLSMRSSRCTPDSATRRRCGACSTGAPGSPTWSLGTR</sequence>
<dbReference type="EMBL" id="GBRH01246931">
    <property type="protein sequence ID" value="JAD50964.1"/>
    <property type="molecule type" value="Transcribed_RNA"/>
</dbReference>
<dbReference type="AlphaFoldDB" id="A0A0A9AH04"/>
<evidence type="ECO:0000313" key="2">
    <source>
        <dbReference type="EMBL" id="JAD50964.1"/>
    </source>
</evidence>
<reference evidence="2" key="2">
    <citation type="journal article" date="2015" name="Data Brief">
        <title>Shoot transcriptome of the giant reed, Arundo donax.</title>
        <authorList>
            <person name="Barrero R.A."/>
            <person name="Guerrero F.D."/>
            <person name="Moolhuijzen P."/>
            <person name="Goolsby J.A."/>
            <person name="Tidwell J."/>
            <person name="Bellgard S.E."/>
            <person name="Bellgard M.I."/>
        </authorList>
    </citation>
    <scope>NUCLEOTIDE SEQUENCE</scope>
    <source>
        <tissue evidence="2">Shoot tissue taken approximately 20 cm above the soil surface</tissue>
    </source>
</reference>